<feature type="chain" id="PRO_5036974906" evidence="1">
    <location>
        <begin position="22"/>
        <end position="142"/>
    </location>
</feature>
<keyword evidence="1" id="KW-0732">Signal</keyword>
<evidence type="ECO:0000256" key="1">
    <source>
        <dbReference type="SAM" id="SignalP"/>
    </source>
</evidence>
<feature type="signal peptide" evidence="1">
    <location>
        <begin position="1"/>
        <end position="21"/>
    </location>
</feature>
<evidence type="ECO:0000313" key="2">
    <source>
        <dbReference type="EMBL" id="MBH0113803.1"/>
    </source>
</evidence>
<dbReference type="AlphaFoldDB" id="A0A931HE88"/>
<proteinExistence type="predicted"/>
<name>A0A931HE88_9SPHN</name>
<keyword evidence="3" id="KW-1185">Reference proteome</keyword>
<gene>
    <name evidence="2" type="ORF">I5E68_12690</name>
</gene>
<reference evidence="2" key="1">
    <citation type="submission" date="2020-11" db="EMBL/GenBank/DDBJ databases">
        <title>Novosphingobium aureum sp. nov., a marine bacterium isolated from sediment of a salt flat.</title>
        <authorList>
            <person name="Yoo Y."/>
            <person name="Kim J.-J."/>
        </authorList>
    </citation>
    <scope>NUCLEOTIDE SEQUENCE</scope>
    <source>
        <strain evidence="2">YJ-S2-02</strain>
    </source>
</reference>
<sequence length="142" mass="15369">MNRFIASCLAAIAFVQGSAVAAQEAATPAAICPAGQEMAIMRISAIKPEGSRAGFDAAMAQHMKWYRDHGYEDNEQVAYAVLGYDREKQQPFVAKDKVLTIHYGSPGVSADKRDAGWDAYVAAYKANSDIVTQEIVCLPSHD</sequence>
<organism evidence="2 3">
    <name type="scientific">Novosphingobium aureum</name>
    <dbReference type="NCBI Taxonomy" id="2792964"/>
    <lineage>
        <taxon>Bacteria</taxon>
        <taxon>Pseudomonadati</taxon>
        <taxon>Pseudomonadota</taxon>
        <taxon>Alphaproteobacteria</taxon>
        <taxon>Sphingomonadales</taxon>
        <taxon>Sphingomonadaceae</taxon>
        <taxon>Novosphingobium</taxon>
    </lineage>
</organism>
<evidence type="ECO:0000313" key="3">
    <source>
        <dbReference type="Proteomes" id="UP000617634"/>
    </source>
</evidence>
<accession>A0A931HE88</accession>
<dbReference type="Proteomes" id="UP000617634">
    <property type="component" value="Unassembled WGS sequence"/>
</dbReference>
<comment type="caution">
    <text evidence="2">The sequence shown here is derived from an EMBL/GenBank/DDBJ whole genome shotgun (WGS) entry which is preliminary data.</text>
</comment>
<dbReference type="EMBL" id="JADZGI010000001">
    <property type="protein sequence ID" value="MBH0113803.1"/>
    <property type="molecule type" value="Genomic_DNA"/>
</dbReference>
<protein>
    <submittedName>
        <fullName evidence="2">Uncharacterized protein</fullName>
    </submittedName>
</protein>
<dbReference type="RefSeq" id="WP_197164195.1">
    <property type="nucleotide sequence ID" value="NZ_JADZGI010000001.1"/>
</dbReference>